<dbReference type="SMART" id="SM00382">
    <property type="entry name" value="AAA"/>
    <property type="match status" value="1"/>
</dbReference>
<dbReference type="EMBL" id="DF820457">
    <property type="protein sequence ID" value="GAK51536.1"/>
    <property type="molecule type" value="Genomic_DNA"/>
</dbReference>
<dbReference type="GO" id="GO:0005524">
    <property type="term" value="F:ATP binding"/>
    <property type="evidence" value="ECO:0007669"/>
    <property type="project" value="UniProtKB-KW"/>
</dbReference>
<dbReference type="InterPro" id="IPR003439">
    <property type="entry name" value="ABC_transporter-like_ATP-bd"/>
</dbReference>
<gene>
    <name evidence="4" type="ORF">U14_02781</name>
</gene>
<dbReference type="STRING" id="1499966.U14_02781"/>
<sequence length="438" mass="48857">MLQDGVKKRFNRIDGTDRSAVAECGMFVPVQFLCVFMNEDRALTVKDVAKLLSVSTQQVTELIGLGQLKAFEIGNSSRVMASEVQAFIVRRQQEFARQHPALTPDPSRFSVSQLSVEYSNFALRNISFSFPLGKIVSFLGPSGSGKTRLLKAIAGLERQTSGIIYFGETRLDLLEPKDRKLGFVFEDYALFPHLNARGNIEFPMKIGKHEKNVVRTEAAKRAQELQIQEPYLGITPNALPEGIKQLVAIARSKNHNCELFLMDEPMSRLDAKQHIQLRLFLQKMLRDMEKTTIIAFNDPSDAMAISDHIGVIADGQLLQFGETWEIYHQPQTLLVMELTSRLGVNTLPVEIRNGVAHPYQIPAQRDDGSYLMAFRPEEIALAPNGIPADIVSAQTLTANERLVSAEIGKKAFAQLVIPASAERTISFLPSAPKFFMKP</sequence>
<proteinExistence type="predicted"/>
<dbReference type="GO" id="GO:0055052">
    <property type="term" value="C:ATP-binding cassette (ABC) transporter complex, substrate-binding subunit-containing"/>
    <property type="evidence" value="ECO:0007669"/>
    <property type="project" value="TreeGrafter"/>
</dbReference>
<dbReference type="GO" id="GO:0016887">
    <property type="term" value="F:ATP hydrolysis activity"/>
    <property type="evidence" value="ECO:0007669"/>
    <property type="project" value="InterPro"/>
</dbReference>
<evidence type="ECO:0000259" key="3">
    <source>
        <dbReference type="PROSITE" id="PS50893"/>
    </source>
</evidence>
<keyword evidence="2" id="KW-0067">ATP-binding</keyword>
<evidence type="ECO:0000256" key="1">
    <source>
        <dbReference type="ARBA" id="ARBA00022741"/>
    </source>
</evidence>
<dbReference type="Pfam" id="PF00005">
    <property type="entry name" value="ABC_tran"/>
    <property type="match status" value="1"/>
</dbReference>
<evidence type="ECO:0000256" key="2">
    <source>
        <dbReference type="ARBA" id="ARBA00022840"/>
    </source>
</evidence>
<evidence type="ECO:0000313" key="4">
    <source>
        <dbReference type="EMBL" id="GAK51536.1"/>
    </source>
</evidence>
<dbReference type="InterPro" id="IPR003593">
    <property type="entry name" value="AAA+_ATPase"/>
</dbReference>
<dbReference type="InterPro" id="IPR047641">
    <property type="entry name" value="ABC_transpr_MalK/UgpC-like"/>
</dbReference>
<dbReference type="Gene3D" id="3.40.50.300">
    <property type="entry name" value="P-loop containing nucleotide triphosphate hydrolases"/>
    <property type="match status" value="1"/>
</dbReference>
<accession>A0A081BMC0</accession>
<dbReference type="SUPFAM" id="SSF52540">
    <property type="entry name" value="P-loop containing nucleoside triphosphate hydrolases"/>
    <property type="match status" value="1"/>
</dbReference>
<dbReference type="PROSITE" id="PS50893">
    <property type="entry name" value="ABC_TRANSPORTER_2"/>
    <property type="match status" value="1"/>
</dbReference>
<organism evidence="4">
    <name type="scientific">Candidatus Moduliflexus flocculans</name>
    <dbReference type="NCBI Taxonomy" id="1499966"/>
    <lineage>
        <taxon>Bacteria</taxon>
        <taxon>Candidatus Moduliflexota</taxon>
        <taxon>Candidatus Moduliflexia</taxon>
        <taxon>Candidatus Moduliflexales</taxon>
        <taxon>Candidatus Moduliflexaceae</taxon>
    </lineage>
</organism>
<dbReference type="Proteomes" id="UP000030700">
    <property type="component" value="Unassembled WGS sequence"/>
</dbReference>
<dbReference type="PANTHER" id="PTHR43875">
    <property type="entry name" value="MALTODEXTRIN IMPORT ATP-BINDING PROTEIN MSMX"/>
    <property type="match status" value="1"/>
</dbReference>
<feature type="domain" description="ABC transporter" evidence="3">
    <location>
        <begin position="101"/>
        <end position="339"/>
    </location>
</feature>
<evidence type="ECO:0000313" key="5">
    <source>
        <dbReference type="Proteomes" id="UP000030700"/>
    </source>
</evidence>
<reference evidence="4" key="1">
    <citation type="journal article" date="2015" name="PeerJ">
        <title>First genomic representation of candidate bacterial phylum KSB3 points to enhanced environmental sensing as a trigger of wastewater bulking.</title>
        <authorList>
            <person name="Sekiguchi Y."/>
            <person name="Ohashi A."/>
            <person name="Parks D.H."/>
            <person name="Yamauchi T."/>
            <person name="Tyson G.W."/>
            <person name="Hugenholtz P."/>
        </authorList>
    </citation>
    <scope>NUCLEOTIDE SEQUENCE [LARGE SCALE GENOMIC DNA]</scope>
</reference>
<dbReference type="HOGENOM" id="CLU_000604_1_1_0"/>
<keyword evidence="5" id="KW-1185">Reference proteome</keyword>
<name>A0A081BMC0_9BACT</name>
<dbReference type="PANTHER" id="PTHR43875:SF1">
    <property type="entry name" value="OSMOPROTECTIVE COMPOUNDS UPTAKE ATP-BINDING PROTEIN GGTA"/>
    <property type="match status" value="1"/>
</dbReference>
<protein>
    <submittedName>
        <fullName evidence="4">ABC transporter related</fullName>
    </submittedName>
</protein>
<dbReference type="InterPro" id="IPR027417">
    <property type="entry name" value="P-loop_NTPase"/>
</dbReference>
<dbReference type="AlphaFoldDB" id="A0A081BMC0"/>
<keyword evidence="1" id="KW-0547">Nucleotide-binding</keyword>